<dbReference type="InterPro" id="IPR029762">
    <property type="entry name" value="PGP-I_bact-type"/>
</dbReference>
<keyword evidence="6 9" id="KW-0645">Protease</keyword>
<organism evidence="11 12">
    <name type="scientific">Paenibacillus taihuensis</name>
    <dbReference type="NCBI Taxonomy" id="1156355"/>
    <lineage>
        <taxon>Bacteria</taxon>
        <taxon>Bacillati</taxon>
        <taxon>Bacillota</taxon>
        <taxon>Bacilli</taxon>
        <taxon>Bacillales</taxon>
        <taxon>Paenibacillaceae</taxon>
        <taxon>Paenibacillus</taxon>
    </lineage>
</organism>
<dbReference type="OrthoDB" id="9779738at2"/>
<feature type="active site" evidence="9">
    <location>
        <position position="80"/>
    </location>
</feature>
<dbReference type="EC" id="3.4.19.3" evidence="9"/>
<evidence type="ECO:0000313" key="12">
    <source>
        <dbReference type="Proteomes" id="UP000256304"/>
    </source>
</evidence>
<dbReference type="PANTHER" id="PTHR23402">
    <property type="entry name" value="PROTEASE FAMILY C15 PYROGLUTAMYL-PEPTIDASE I-RELATED"/>
    <property type="match status" value="1"/>
</dbReference>
<dbReference type="NCBIfam" id="NF009676">
    <property type="entry name" value="PRK13197.1"/>
    <property type="match status" value="1"/>
</dbReference>
<feature type="active site" evidence="9">
    <location>
        <position position="167"/>
    </location>
</feature>
<keyword evidence="12" id="KW-1185">Reference proteome</keyword>
<sequence length="201" mass="21691">MKKVLLTGFDPFGGEAVNPSWEAVSQLHQRKLDGIEVEAIELPTVFGKSFQLLQQAVLEFKPDVIICVGQAGGRSDIALERVAVNLDDARIPDNEGNQPTDKPITFDGPAAYWSTLPVKAVAAAMREEGIPASVSYSAGTFVCNHLFYNLQHMIASSSHEMKGGFIHIPYLPAQVAERPGVPSMSLDVMAKAIEIAIKSSV</sequence>
<accession>A0A3D9SKD4</accession>
<dbReference type="InterPro" id="IPR000816">
    <property type="entry name" value="Peptidase_C15"/>
</dbReference>
<dbReference type="RefSeq" id="WP_116187065.1">
    <property type="nucleotide sequence ID" value="NZ_QTTN01000001.1"/>
</dbReference>
<dbReference type="FunFam" id="3.40.630.20:FF:000001">
    <property type="entry name" value="Pyrrolidone-carboxylate peptidase"/>
    <property type="match status" value="1"/>
</dbReference>
<comment type="caution">
    <text evidence="11">The sequence shown here is derived from an EMBL/GenBank/DDBJ whole genome shotgun (WGS) entry which is preliminary data.</text>
</comment>
<evidence type="ECO:0000256" key="3">
    <source>
        <dbReference type="ARBA" id="ARBA00004496"/>
    </source>
</evidence>
<dbReference type="NCBIfam" id="TIGR00504">
    <property type="entry name" value="pyro_pdase"/>
    <property type="match status" value="1"/>
</dbReference>
<keyword evidence="8 9" id="KW-0788">Thiol protease</keyword>
<dbReference type="InterPro" id="IPR036440">
    <property type="entry name" value="Peptidase_C15-like_sf"/>
</dbReference>
<comment type="function">
    <text evidence="2 9">Removes 5-oxoproline from various penultimate amino acid residues except L-proline.</text>
</comment>
<comment type="similarity">
    <text evidence="4 9">Belongs to the peptidase C15 family.</text>
</comment>
<comment type="catalytic activity">
    <reaction evidence="1 9 10">
        <text>Release of an N-terminal pyroglutamyl group from a polypeptide, the second amino acid generally not being Pro.</text>
        <dbReference type="EC" id="3.4.19.3"/>
    </reaction>
</comment>
<evidence type="ECO:0000256" key="2">
    <source>
        <dbReference type="ARBA" id="ARBA00002280"/>
    </source>
</evidence>
<evidence type="ECO:0000256" key="7">
    <source>
        <dbReference type="ARBA" id="ARBA00022801"/>
    </source>
</evidence>
<evidence type="ECO:0000256" key="9">
    <source>
        <dbReference type="HAMAP-Rule" id="MF_00417"/>
    </source>
</evidence>
<comment type="subcellular location">
    <subcellularLocation>
        <location evidence="3 9">Cytoplasm</location>
    </subcellularLocation>
</comment>
<protein>
    <recommendedName>
        <fullName evidence="9">Pyrrolidone-carboxylate peptidase</fullName>
        <ecNumber evidence="9">3.4.19.3</ecNumber>
    </recommendedName>
    <alternativeName>
        <fullName evidence="9">5-oxoprolyl-peptidase</fullName>
    </alternativeName>
    <alternativeName>
        <fullName evidence="9">Pyroglutamyl-peptidase I</fullName>
        <shortName evidence="9">PGP-I</shortName>
        <shortName evidence="9">Pyrase</shortName>
    </alternativeName>
</protein>
<dbReference type="HAMAP" id="MF_00417">
    <property type="entry name" value="Pyrrolid_peptidase"/>
    <property type="match status" value="1"/>
</dbReference>
<dbReference type="CDD" id="cd00501">
    <property type="entry name" value="Peptidase_C15"/>
    <property type="match status" value="1"/>
</dbReference>
<dbReference type="PIRSF" id="PIRSF015592">
    <property type="entry name" value="Prld-crbxl_pptds"/>
    <property type="match status" value="1"/>
</dbReference>
<dbReference type="InterPro" id="IPR033694">
    <property type="entry name" value="PGPEP1_Cys_AS"/>
</dbReference>
<evidence type="ECO:0000256" key="1">
    <source>
        <dbReference type="ARBA" id="ARBA00001770"/>
    </source>
</evidence>
<dbReference type="GO" id="GO:0016920">
    <property type="term" value="F:pyroglutamyl-peptidase activity"/>
    <property type="evidence" value="ECO:0007669"/>
    <property type="project" value="UniProtKB-UniRule"/>
</dbReference>
<dbReference type="PRINTS" id="PR00706">
    <property type="entry name" value="PYROGLUPTASE"/>
</dbReference>
<dbReference type="GO" id="GO:0005829">
    <property type="term" value="C:cytosol"/>
    <property type="evidence" value="ECO:0007669"/>
    <property type="project" value="InterPro"/>
</dbReference>
<dbReference type="InterPro" id="IPR016125">
    <property type="entry name" value="Peptidase_C15-like"/>
</dbReference>
<evidence type="ECO:0000256" key="5">
    <source>
        <dbReference type="ARBA" id="ARBA00022490"/>
    </source>
</evidence>
<evidence type="ECO:0000256" key="10">
    <source>
        <dbReference type="PROSITE-ProRule" id="PRU10077"/>
    </source>
</evidence>
<evidence type="ECO:0000256" key="4">
    <source>
        <dbReference type="ARBA" id="ARBA00006641"/>
    </source>
</evidence>
<evidence type="ECO:0000313" key="11">
    <source>
        <dbReference type="EMBL" id="REE94323.1"/>
    </source>
</evidence>
<feature type="active site" evidence="9 10">
    <location>
        <position position="143"/>
    </location>
</feature>
<dbReference type="AlphaFoldDB" id="A0A3D9SKD4"/>
<name>A0A3D9SKD4_9BACL</name>
<proteinExistence type="inferred from homology"/>
<dbReference type="PANTHER" id="PTHR23402:SF1">
    <property type="entry name" value="PYROGLUTAMYL-PEPTIDASE I"/>
    <property type="match status" value="1"/>
</dbReference>
<dbReference type="Proteomes" id="UP000256304">
    <property type="component" value="Unassembled WGS sequence"/>
</dbReference>
<evidence type="ECO:0000256" key="6">
    <source>
        <dbReference type="ARBA" id="ARBA00022670"/>
    </source>
</evidence>
<dbReference type="EMBL" id="QTTN01000001">
    <property type="protein sequence ID" value="REE94323.1"/>
    <property type="molecule type" value="Genomic_DNA"/>
</dbReference>
<dbReference type="SUPFAM" id="SSF53182">
    <property type="entry name" value="Pyrrolidone carboxyl peptidase (pyroglutamate aminopeptidase)"/>
    <property type="match status" value="1"/>
</dbReference>
<dbReference type="Pfam" id="PF01470">
    <property type="entry name" value="Peptidase_C15"/>
    <property type="match status" value="1"/>
</dbReference>
<dbReference type="PROSITE" id="PS01334">
    <property type="entry name" value="PYRASE_CYS"/>
    <property type="match status" value="1"/>
</dbReference>
<keyword evidence="5 9" id="KW-0963">Cytoplasm</keyword>
<evidence type="ECO:0000256" key="8">
    <source>
        <dbReference type="ARBA" id="ARBA00022807"/>
    </source>
</evidence>
<dbReference type="GO" id="GO:0006508">
    <property type="term" value="P:proteolysis"/>
    <property type="evidence" value="ECO:0007669"/>
    <property type="project" value="UniProtKB-KW"/>
</dbReference>
<gene>
    <name evidence="9" type="primary">pcp</name>
    <name evidence="11" type="ORF">A8990_101115</name>
</gene>
<reference evidence="11 12" key="1">
    <citation type="submission" date="2018-08" db="EMBL/GenBank/DDBJ databases">
        <title>Genomic Encyclopedia of Type Strains, Phase III (KMG-III): the genomes of soil and plant-associated and newly described type strains.</title>
        <authorList>
            <person name="Whitman W."/>
        </authorList>
    </citation>
    <scope>NUCLEOTIDE SEQUENCE [LARGE SCALE GENOMIC DNA]</scope>
    <source>
        <strain evidence="11 12">CGMCC 1.10966</strain>
    </source>
</reference>
<dbReference type="Gene3D" id="3.40.630.20">
    <property type="entry name" value="Peptidase C15, pyroglutamyl peptidase I-like"/>
    <property type="match status" value="1"/>
</dbReference>
<keyword evidence="7 9" id="KW-0378">Hydrolase</keyword>
<comment type="subunit">
    <text evidence="9">Homotetramer.</text>
</comment>